<gene>
    <name evidence="1" type="ORF">F4820DRAFT_17791</name>
</gene>
<organism evidence="1 2">
    <name type="scientific">Hypoxylon rubiginosum</name>
    <dbReference type="NCBI Taxonomy" id="110542"/>
    <lineage>
        <taxon>Eukaryota</taxon>
        <taxon>Fungi</taxon>
        <taxon>Dikarya</taxon>
        <taxon>Ascomycota</taxon>
        <taxon>Pezizomycotina</taxon>
        <taxon>Sordariomycetes</taxon>
        <taxon>Xylariomycetidae</taxon>
        <taxon>Xylariales</taxon>
        <taxon>Hypoxylaceae</taxon>
        <taxon>Hypoxylon</taxon>
    </lineage>
</organism>
<keyword evidence="2" id="KW-1185">Reference proteome</keyword>
<accession>A0ACB9YTT9</accession>
<evidence type="ECO:0000313" key="1">
    <source>
        <dbReference type="EMBL" id="KAI4862621.1"/>
    </source>
</evidence>
<comment type="caution">
    <text evidence="1">The sequence shown here is derived from an EMBL/GenBank/DDBJ whole genome shotgun (WGS) entry which is preliminary data.</text>
</comment>
<protein>
    <submittedName>
        <fullName evidence="1">Uncharacterized protein</fullName>
    </submittedName>
</protein>
<proteinExistence type="predicted"/>
<dbReference type="EMBL" id="MU393522">
    <property type="protein sequence ID" value="KAI4862621.1"/>
    <property type="molecule type" value="Genomic_DNA"/>
</dbReference>
<name>A0ACB9YTT9_9PEZI</name>
<dbReference type="Proteomes" id="UP001497700">
    <property type="component" value="Unassembled WGS sequence"/>
</dbReference>
<evidence type="ECO:0000313" key="2">
    <source>
        <dbReference type="Proteomes" id="UP001497700"/>
    </source>
</evidence>
<reference evidence="1 2" key="1">
    <citation type="journal article" date="2022" name="New Phytol.">
        <title>Ecological generalism drives hyperdiversity of secondary metabolite gene clusters in xylarialean endophytes.</title>
        <authorList>
            <person name="Franco M.E.E."/>
            <person name="Wisecaver J.H."/>
            <person name="Arnold A.E."/>
            <person name="Ju Y.M."/>
            <person name="Slot J.C."/>
            <person name="Ahrendt S."/>
            <person name="Moore L.P."/>
            <person name="Eastman K.E."/>
            <person name="Scott K."/>
            <person name="Konkel Z."/>
            <person name="Mondo S.J."/>
            <person name="Kuo A."/>
            <person name="Hayes R.D."/>
            <person name="Haridas S."/>
            <person name="Andreopoulos B."/>
            <person name="Riley R."/>
            <person name="LaButti K."/>
            <person name="Pangilinan J."/>
            <person name="Lipzen A."/>
            <person name="Amirebrahimi M."/>
            <person name="Yan J."/>
            <person name="Adam C."/>
            <person name="Keymanesh K."/>
            <person name="Ng V."/>
            <person name="Louie K."/>
            <person name="Northen T."/>
            <person name="Drula E."/>
            <person name="Henrissat B."/>
            <person name="Hsieh H.M."/>
            <person name="Youens-Clark K."/>
            <person name="Lutzoni F."/>
            <person name="Miadlikowska J."/>
            <person name="Eastwood D.C."/>
            <person name="Hamelin R.C."/>
            <person name="Grigoriev I.V."/>
            <person name="U'Ren J.M."/>
        </authorList>
    </citation>
    <scope>NUCLEOTIDE SEQUENCE [LARGE SCALE GENOMIC DNA]</scope>
    <source>
        <strain evidence="1 2">CBS 119005</strain>
    </source>
</reference>
<sequence length="182" mass="20384">MLFRIPLILWMLFVGNSLADVHFTMGRWEVELEKPLVIRWADANGAVNVTLVRAPTRGLYEAIEIIGNYTENTFTWTPKYDLSLDQFMLRIYDEWSIDESPRLSFSGHSLQNNVRGNISDSHNESGGDNDSQPPAAEVGISVGSTLGGIFLLALVALFIYRGRRSRTKLEHQEAGGQDAGKR</sequence>